<feature type="transmembrane region" description="Helical" evidence="1">
    <location>
        <begin position="78"/>
        <end position="97"/>
    </location>
</feature>
<evidence type="ECO:0000256" key="1">
    <source>
        <dbReference type="SAM" id="Phobius"/>
    </source>
</evidence>
<dbReference type="AlphaFoldDB" id="A0A556N0N4"/>
<reference evidence="2 3" key="1">
    <citation type="submission" date="2019-07" db="EMBL/GenBank/DDBJ databases">
        <authorList>
            <person name="Huq M.A."/>
        </authorList>
    </citation>
    <scope>NUCLEOTIDE SEQUENCE [LARGE SCALE GENOMIC DNA]</scope>
    <source>
        <strain evidence="2 3">MAH-3</strain>
    </source>
</reference>
<dbReference type="Proteomes" id="UP000316008">
    <property type="component" value="Unassembled WGS sequence"/>
</dbReference>
<evidence type="ECO:0000313" key="2">
    <source>
        <dbReference type="EMBL" id="TSJ45635.1"/>
    </source>
</evidence>
<comment type="caution">
    <text evidence="2">The sequence shown here is derived from an EMBL/GenBank/DDBJ whole genome shotgun (WGS) entry which is preliminary data.</text>
</comment>
<keyword evidence="1" id="KW-0472">Membrane</keyword>
<keyword evidence="1" id="KW-0812">Transmembrane</keyword>
<keyword evidence="3" id="KW-1185">Reference proteome</keyword>
<organism evidence="2 3">
    <name type="scientific">Fluviicola chungangensis</name>
    <dbReference type="NCBI Taxonomy" id="2597671"/>
    <lineage>
        <taxon>Bacteria</taxon>
        <taxon>Pseudomonadati</taxon>
        <taxon>Bacteroidota</taxon>
        <taxon>Flavobacteriia</taxon>
        <taxon>Flavobacteriales</taxon>
        <taxon>Crocinitomicaceae</taxon>
        <taxon>Fluviicola</taxon>
    </lineage>
</organism>
<keyword evidence="1" id="KW-1133">Transmembrane helix</keyword>
<gene>
    <name evidence="2" type="ORF">FO442_07730</name>
</gene>
<dbReference type="EMBL" id="VLPL01000003">
    <property type="protein sequence ID" value="TSJ45635.1"/>
    <property type="molecule type" value="Genomic_DNA"/>
</dbReference>
<name>A0A556N0N4_9FLAO</name>
<sequence>MKLKINFILKTGVQGEIPVLAVMNFGYKEFDALKQTYVYKPLRYYTGVKVKKSDWNEVEKLPTEKSKRAILLQINKKATLISVAFLIITLICFRLGLKQQVKS</sequence>
<accession>A0A556N0N4</accession>
<protein>
    <submittedName>
        <fullName evidence="2">Uncharacterized protein</fullName>
    </submittedName>
</protein>
<dbReference type="RefSeq" id="WP_144332591.1">
    <property type="nucleotide sequence ID" value="NZ_VLPL01000003.1"/>
</dbReference>
<evidence type="ECO:0000313" key="3">
    <source>
        <dbReference type="Proteomes" id="UP000316008"/>
    </source>
</evidence>
<proteinExistence type="predicted"/>